<evidence type="ECO:0000313" key="4">
    <source>
        <dbReference type="Proteomes" id="UP000789342"/>
    </source>
</evidence>
<reference evidence="3" key="1">
    <citation type="submission" date="2021-06" db="EMBL/GenBank/DDBJ databases">
        <authorList>
            <person name="Kallberg Y."/>
            <person name="Tangrot J."/>
            <person name="Rosling A."/>
        </authorList>
    </citation>
    <scope>NUCLEOTIDE SEQUENCE</scope>
    <source>
        <strain evidence="3">CL551</strain>
    </source>
</reference>
<dbReference type="OrthoDB" id="6093671at2759"/>
<gene>
    <name evidence="3" type="ORF">AMORRO_LOCUS16858</name>
</gene>
<comment type="caution">
    <text evidence="1">Lacks conserved residue(s) required for the propagation of feature annotation.</text>
</comment>
<feature type="active site" description="Nucleophile" evidence="1">
    <location>
        <position position="4"/>
    </location>
</feature>
<dbReference type="GO" id="GO:0008168">
    <property type="term" value="F:methyltransferase activity"/>
    <property type="evidence" value="ECO:0007669"/>
    <property type="project" value="UniProtKB-KW"/>
</dbReference>
<dbReference type="SUPFAM" id="SSF53335">
    <property type="entry name" value="S-adenosyl-L-methionine-dependent methyltransferases"/>
    <property type="match status" value="1"/>
</dbReference>
<comment type="similarity">
    <text evidence="1">Belongs to the class I-like SAM-binding methyltransferase superfamily. RsmB/NOP family.</text>
</comment>
<comment type="caution">
    <text evidence="3">The sequence shown here is derived from an EMBL/GenBank/DDBJ whole genome shotgun (WGS) entry which is preliminary data.</text>
</comment>
<keyword evidence="1" id="KW-0694">RNA-binding</keyword>
<accession>A0A9N9JDC4</accession>
<dbReference type="AlphaFoldDB" id="A0A9N9JDC4"/>
<dbReference type="GO" id="GO:0003723">
    <property type="term" value="F:RNA binding"/>
    <property type="evidence" value="ECO:0007669"/>
    <property type="project" value="UniProtKB-UniRule"/>
</dbReference>
<dbReference type="Gene3D" id="3.40.50.150">
    <property type="entry name" value="Vaccinia Virus protein VP39"/>
    <property type="match status" value="1"/>
</dbReference>
<proteinExistence type="inferred from homology"/>
<sequence>YSTCSLSRKQNEDIIEWFLLNHSDAKLETIPYIANMTLAPLKGNNSGSIDLSKAVRFDSIYSKTSGFFLTRIRKLSLSNG</sequence>
<name>A0A9N9JDC4_9GLOM</name>
<organism evidence="3 4">
    <name type="scientific">Acaulospora morrowiae</name>
    <dbReference type="NCBI Taxonomy" id="94023"/>
    <lineage>
        <taxon>Eukaryota</taxon>
        <taxon>Fungi</taxon>
        <taxon>Fungi incertae sedis</taxon>
        <taxon>Mucoromycota</taxon>
        <taxon>Glomeromycotina</taxon>
        <taxon>Glomeromycetes</taxon>
        <taxon>Diversisporales</taxon>
        <taxon>Acaulosporaceae</taxon>
        <taxon>Acaulospora</taxon>
    </lineage>
</organism>
<feature type="domain" description="SAM-dependent MTase RsmB/NOP-type" evidence="2">
    <location>
        <begin position="1"/>
        <end position="75"/>
    </location>
</feature>
<keyword evidence="1" id="KW-0489">Methyltransferase</keyword>
<dbReference type="InterPro" id="IPR001678">
    <property type="entry name" value="MeTrfase_RsmB-F_NOP2_dom"/>
</dbReference>
<keyword evidence="1" id="KW-0808">Transferase</keyword>
<evidence type="ECO:0000313" key="3">
    <source>
        <dbReference type="EMBL" id="CAG8775237.1"/>
    </source>
</evidence>
<evidence type="ECO:0000256" key="1">
    <source>
        <dbReference type="PROSITE-ProRule" id="PRU01023"/>
    </source>
</evidence>
<protein>
    <submittedName>
        <fullName evidence="3">95_t:CDS:1</fullName>
    </submittedName>
</protein>
<dbReference type="EMBL" id="CAJVPV010048944">
    <property type="protein sequence ID" value="CAG8775237.1"/>
    <property type="molecule type" value="Genomic_DNA"/>
</dbReference>
<dbReference type="GO" id="GO:0032259">
    <property type="term" value="P:methylation"/>
    <property type="evidence" value="ECO:0007669"/>
    <property type="project" value="UniProtKB-KW"/>
</dbReference>
<dbReference type="InterPro" id="IPR029063">
    <property type="entry name" value="SAM-dependent_MTases_sf"/>
</dbReference>
<dbReference type="PROSITE" id="PS51686">
    <property type="entry name" value="SAM_MT_RSMB_NOP"/>
    <property type="match status" value="1"/>
</dbReference>
<feature type="non-terminal residue" evidence="3">
    <location>
        <position position="1"/>
    </location>
</feature>
<keyword evidence="4" id="KW-1185">Reference proteome</keyword>
<keyword evidence="1" id="KW-0949">S-adenosyl-L-methionine</keyword>
<dbReference type="Proteomes" id="UP000789342">
    <property type="component" value="Unassembled WGS sequence"/>
</dbReference>
<evidence type="ECO:0000259" key="2">
    <source>
        <dbReference type="PROSITE" id="PS51686"/>
    </source>
</evidence>